<name>A0AAD2CE69_9STRA</name>
<dbReference type="Proteomes" id="UP001295423">
    <property type="component" value="Unassembled WGS sequence"/>
</dbReference>
<accession>A0AAD2CE69</accession>
<comment type="caution">
    <text evidence="2">The sequence shown here is derived from an EMBL/GenBank/DDBJ whole genome shotgun (WGS) entry which is preliminary data.</text>
</comment>
<feature type="region of interest" description="Disordered" evidence="1">
    <location>
        <begin position="177"/>
        <end position="205"/>
    </location>
</feature>
<organism evidence="2 3">
    <name type="scientific">Cylindrotheca closterium</name>
    <dbReference type="NCBI Taxonomy" id="2856"/>
    <lineage>
        <taxon>Eukaryota</taxon>
        <taxon>Sar</taxon>
        <taxon>Stramenopiles</taxon>
        <taxon>Ochrophyta</taxon>
        <taxon>Bacillariophyta</taxon>
        <taxon>Bacillariophyceae</taxon>
        <taxon>Bacillariophycidae</taxon>
        <taxon>Bacillariales</taxon>
        <taxon>Bacillariaceae</taxon>
        <taxon>Cylindrotheca</taxon>
    </lineage>
</organism>
<dbReference type="AlphaFoldDB" id="A0AAD2CE69"/>
<evidence type="ECO:0000313" key="2">
    <source>
        <dbReference type="EMBL" id="CAJ1931768.1"/>
    </source>
</evidence>
<dbReference type="EMBL" id="CAKOGP040000180">
    <property type="protein sequence ID" value="CAJ1931768.1"/>
    <property type="molecule type" value="Genomic_DNA"/>
</dbReference>
<gene>
    <name evidence="2" type="ORF">CYCCA115_LOCUS2535</name>
</gene>
<keyword evidence="3" id="KW-1185">Reference proteome</keyword>
<evidence type="ECO:0008006" key="4">
    <source>
        <dbReference type="Google" id="ProtNLM"/>
    </source>
</evidence>
<proteinExistence type="predicted"/>
<feature type="compositionally biased region" description="Polar residues" evidence="1">
    <location>
        <begin position="365"/>
        <end position="379"/>
    </location>
</feature>
<feature type="compositionally biased region" description="Low complexity" evidence="1">
    <location>
        <begin position="184"/>
        <end position="204"/>
    </location>
</feature>
<feature type="region of interest" description="Disordered" evidence="1">
    <location>
        <begin position="1"/>
        <end position="79"/>
    </location>
</feature>
<evidence type="ECO:0000313" key="3">
    <source>
        <dbReference type="Proteomes" id="UP001295423"/>
    </source>
</evidence>
<reference evidence="2" key="1">
    <citation type="submission" date="2023-08" db="EMBL/GenBank/DDBJ databases">
        <authorList>
            <person name="Audoor S."/>
            <person name="Bilcke G."/>
        </authorList>
    </citation>
    <scope>NUCLEOTIDE SEQUENCE</scope>
</reference>
<sequence>MVSLLSHRLLGGPGDSNSASTKGSSIIQKEQNVSSVPTKLGSSSNSGYSADREGHHSPPPVLSIDFNGRTKRKHDSDSRCPKRLKQNEMQYAASTISADLKRAGKEVERFDKEIKKTSRVKGATIRLDRVKLLMSGEAEDVSLESNVSATASLLDYEMLVKACFDVYPSSFPCFPATQEKSDRSTSSVSDTESDSVSSNSGNQSLVIPPLLEDSLRAAKQGPTMANISLRSCNVISCPSNAVTMTEMLQLSKTPRLVTLSSAPFTVIHANGSLTHFLGFGADSVVGKTFSGTLASGSTVNLSECMVSSSTGNHKMINFKEEKTGKLIESRVKVSPIVAQRSSNREVATVTHFAIELIGDGGSRGPSPTTTAGNKLSQNHPVGIVG</sequence>
<feature type="region of interest" description="Disordered" evidence="1">
    <location>
        <begin position="358"/>
        <end position="385"/>
    </location>
</feature>
<evidence type="ECO:0000256" key="1">
    <source>
        <dbReference type="SAM" id="MobiDB-lite"/>
    </source>
</evidence>
<feature type="compositionally biased region" description="Polar residues" evidence="1">
    <location>
        <begin position="15"/>
        <end position="48"/>
    </location>
</feature>
<protein>
    <recommendedName>
        <fullName evidence="4">PAS domain-containing protein</fullName>
    </recommendedName>
</protein>